<keyword evidence="3" id="KW-1185">Reference proteome</keyword>
<proteinExistence type="predicted"/>
<dbReference type="EC" id="1.1.1.107" evidence="2"/>
<accession>A0A517MYL9</accession>
<dbReference type="Pfam" id="PF00248">
    <property type="entry name" value="Aldo_ket_red"/>
    <property type="match status" value="1"/>
</dbReference>
<dbReference type="RefSeq" id="WP_145061168.1">
    <property type="nucleotide sequence ID" value="NZ_CP036263.1"/>
</dbReference>
<name>A0A517MYL9_9BACT</name>
<dbReference type="PANTHER" id="PTHR43312:SF1">
    <property type="entry name" value="NADP-DEPENDENT OXIDOREDUCTASE DOMAIN-CONTAINING PROTEIN"/>
    <property type="match status" value="1"/>
</dbReference>
<gene>
    <name evidence="2" type="primary">pld1</name>
    <name evidence="2" type="ORF">HG15A2_33260</name>
</gene>
<dbReference type="SUPFAM" id="SSF51430">
    <property type="entry name" value="NAD(P)-linked oxidoreductase"/>
    <property type="match status" value="1"/>
</dbReference>
<evidence type="ECO:0000313" key="3">
    <source>
        <dbReference type="Proteomes" id="UP000319852"/>
    </source>
</evidence>
<dbReference type="EMBL" id="CP036263">
    <property type="protein sequence ID" value="QDS99990.1"/>
    <property type="molecule type" value="Genomic_DNA"/>
</dbReference>
<organism evidence="2 3">
    <name type="scientific">Adhaeretor mobilis</name>
    <dbReference type="NCBI Taxonomy" id="1930276"/>
    <lineage>
        <taxon>Bacteria</taxon>
        <taxon>Pseudomonadati</taxon>
        <taxon>Planctomycetota</taxon>
        <taxon>Planctomycetia</taxon>
        <taxon>Pirellulales</taxon>
        <taxon>Lacipirellulaceae</taxon>
        <taxon>Adhaeretor</taxon>
    </lineage>
</organism>
<dbReference type="KEGG" id="amob:HG15A2_33260"/>
<reference evidence="2 3" key="1">
    <citation type="submission" date="2019-02" db="EMBL/GenBank/DDBJ databases">
        <title>Deep-cultivation of Planctomycetes and their phenomic and genomic characterization uncovers novel biology.</title>
        <authorList>
            <person name="Wiegand S."/>
            <person name="Jogler M."/>
            <person name="Boedeker C."/>
            <person name="Pinto D."/>
            <person name="Vollmers J."/>
            <person name="Rivas-Marin E."/>
            <person name="Kohn T."/>
            <person name="Peeters S.H."/>
            <person name="Heuer A."/>
            <person name="Rast P."/>
            <person name="Oberbeckmann S."/>
            <person name="Bunk B."/>
            <person name="Jeske O."/>
            <person name="Meyerdierks A."/>
            <person name="Storesund J.E."/>
            <person name="Kallscheuer N."/>
            <person name="Luecker S."/>
            <person name="Lage O.M."/>
            <person name="Pohl T."/>
            <person name="Merkel B.J."/>
            <person name="Hornburger P."/>
            <person name="Mueller R.-W."/>
            <person name="Bruemmer F."/>
            <person name="Labrenz M."/>
            <person name="Spormann A.M."/>
            <person name="Op den Camp H."/>
            <person name="Overmann J."/>
            <person name="Amann R."/>
            <person name="Jetten M.S.M."/>
            <person name="Mascher T."/>
            <person name="Medema M.H."/>
            <person name="Devos D.P."/>
            <person name="Kaster A.-K."/>
            <person name="Ovreas L."/>
            <person name="Rohde M."/>
            <person name="Galperin M.Y."/>
            <person name="Jogler C."/>
        </authorList>
    </citation>
    <scope>NUCLEOTIDE SEQUENCE [LARGE SCALE GENOMIC DNA]</scope>
    <source>
        <strain evidence="2 3">HG15A2</strain>
    </source>
</reference>
<protein>
    <submittedName>
        <fullName evidence="2">Pyridoxal 4-dehydrogenase</fullName>
        <ecNumber evidence="2">1.1.1.107</ecNumber>
    </submittedName>
</protein>
<dbReference type="OrthoDB" id="9773828at2"/>
<dbReference type="GO" id="GO:0050235">
    <property type="term" value="F:pyridoxal 4-dehydrogenase activity"/>
    <property type="evidence" value="ECO:0007669"/>
    <property type="project" value="UniProtKB-EC"/>
</dbReference>
<dbReference type="InterPro" id="IPR053135">
    <property type="entry name" value="AKR2_Oxidoreductase"/>
</dbReference>
<dbReference type="Proteomes" id="UP000319852">
    <property type="component" value="Chromosome"/>
</dbReference>
<sequence length="274" mass="30708">MQQVEFKALGRRVSCLGFGCAGLDGRLGLRRSTKLLETALKLGITYFDVAPSYGTAEEAIGHVIGNSKEVVIATKVGPPRRPYDLVSAYAKSVLKPNIDRIRRLKILLRGVVAPPRNQKVRPRYDFSYEALNRSIETSLKHLQRDHIDVFLAHEPHREDLVPEVEERFQSLVNGKTIGAFGVGIGAREDSWTKFGSIWQSAWPADHISTYDKDISYLFHRVIHNAAQDRFGQTQVPVPKLIQAARRQSPNSVLIVSASTPKRLEELVNASELME</sequence>
<feature type="domain" description="NADP-dependent oxidoreductase" evidence="1">
    <location>
        <begin position="16"/>
        <end position="171"/>
    </location>
</feature>
<dbReference type="PANTHER" id="PTHR43312">
    <property type="entry name" value="D-THREO-ALDOSE 1-DEHYDROGENASE"/>
    <property type="match status" value="1"/>
</dbReference>
<dbReference type="AlphaFoldDB" id="A0A517MYL9"/>
<dbReference type="InterPro" id="IPR023210">
    <property type="entry name" value="NADP_OxRdtase_dom"/>
</dbReference>
<evidence type="ECO:0000259" key="1">
    <source>
        <dbReference type="Pfam" id="PF00248"/>
    </source>
</evidence>
<dbReference type="InterPro" id="IPR036812">
    <property type="entry name" value="NAD(P)_OxRdtase_dom_sf"/>
</dbReference>
<dbReference type="Gene3D" id="3.20.20.100">
    <property type="entry name" value="NADP-dependent oxidoreductase domain"/>
    <property type="match status" value="1"/>
</dbReference>
<keyword evidence="2" id="KW-0560">Oxidoreductase</keyword>
<evidence type="ECO:0000313" key="2">
    <source>
        <dbReference type="EMBL" id="QDS99990.1"/>
    </source>
</evidence>